<evidence type="ECO:0000259" key="4">
    <source>
        <dbReference type="Pfam" id="PF02875"/>
    </source>
</evidence>
<dbReference type="AlphaFoldDB" id="A0A0G1LTD5"/>
<dbReference type="InterPro" id="IPR036565">
    <property type="entry name" value="Mur-like_cat_sf"/>
</dbReference>
<keyword evidence="1" id="KW-0436">Ligase</keyword>
<dbReference type="Gene3D" id="3.40.1190.10">
    <property type="entry name" value="Mur-like, catalytic domain"/>
    <property type="match status" value="1"/>
</dbReference>
<evidence type="ECO:0000256" key="3">
    <source>
        <dbReference type="ARBA" id="ARBA00022840"/>
    </source>
</evidence>
<evidence type="ECO:0000256" key="2">
    <source>
        <dbReference type="ARBA" id="ARBA00022741"/>
    </source>
</evidence>
<dbReference type="GO" id="GO:0004326">
    <property type="term" value="F:tetrahydrofolylpolyglutamate synthase activity"/>
    <property type="evidence" value="ECO:0007669"/>
    <property type="project" value="InterPro"/>
</dbReference>
<evidence type="ECO:0000313" key="6">
    <source>
        <dbReference type="EMBL" id="KKT63004.1"/>
    </source>
</evidence>
<evidence type="ECO:0000259" key="5">
    <source>
        <dbReference type="Pfam" id="PF08245"/>
    </source>
</evidence>
<feature type="domain" description="Mur ligase central" evidence="5">
    <location>
        <begin position="49"/>
        <end position="191"/>
    </location>
</feature>
<dbReference type="InterPro" id="IPR018109">
    <property type="entry name" value="Folylpolyglutamate_synth_CS"/>
</dbReference>
<dbReference type="SUPFAM" id="SSF53623">
    <property type="entry name" value="MurD-like peptide ligases, catalytic domain"/>
    <property type="match status" value="1"/>
</dbReference>
<evidence type="ECO:0000313" key="7">
    <source>
        <dbReference type="Proteomes" id="UP000033945"/>
    </source>
</evidence>
<dbReference type="PANTHER" id="PTHR23135:SF4">
    <property type="entry name" value="UDP-N-ACETYLMURAMOYL-L-ALANYL-D-GLUTAMATE--2,6-DIAMINOPIMELATE LIGASE MURE HOMOLOG, CHLOROPLASTIC"/>
    <property type="match status" value="1"/>
</dbReference>
<dbReference type="SUPFAM" id="SSF53244">
    <property type="entry name" value="MurD-like peptide ligases, peptide-binding domain"/>
    <property type="match status" value="1"/>
</dbReference>
<dbReference type="PANTHER" id="PTHR23135">
    <property type="entry name" value="MUR LIGASE FAMILY MEMBER"/>
    <property type="match status" value="1"/>
</dbReference>
<gene>
    <name evidence="6" type="ORF">UW55_C0007G0044</name>
</gene>
<dbReference type="Pfam" id="PF08245">
    <property type="entry name" value="Mur_ligase_M"/>
    <property type="match status" value="1"/>
</dbReference>
<dbReference type="InterPro" id="IPR036615">
    <property type="entry name" value="Mur_ligase_C_dom_sf"/>
</dbReference>
<reference evidence="6 7" key="1">
    <citation type="journal article" date="2015" name="Nature">
        <title>rRNA introns, odd ribosomes, and small enigmatic genomes across a large radiation of phyla.</title>
        <authorList>
            <person name="Brown C.T."/>
            <person name="Hug L.A."/>
            <person name="Thomas B.C."/>
            <person name="Sharon I."/>
            <person name="Castelle C.J."/>
            <person name="Singh A."/>
            <person name="Wilkins M.J."/>
            <person name="Williams K.H."/>
            <person name="Banfield J.F."/>
        </authorList>
    </citation>
    <scope>NUCLEOTIDE SEQUENCE [LARGE SCALE GENOMIC DNA]</scope>
</reference>
<feature type="domain" description="Mur ligase C-terminal" evidence="4">
    <location>
        <begin position="246"/>
        <end position="372"/>
    </location>
</feature>
<keyword evidence="3" id="KW-0067">ATP-binding</keyword>
<dbReference type="GO" id="GO:0005524">
    <property type="term" value="F:ATP binding"/>
    <property type="evidence" value="ECO:0007669"/>
    <property type="project" value="UniProtKB-KW"/>
</dbReference>
<dbReference type="Gene3D" id="3.90.190.20">
    <property type="entry name" value="Mur ligase, C-terminal domain"/>
    <property type="match status" value="1"/>
</dbReference>
<dbReference type="PROSITE" id="PS01011">
    <property type="entry name" value="FOLYLPOLYGLU_SYNT_1"/>
    <property type="match status" value="1"/>
</dbReference>
<protein>
    <submittedName>
        <fullName evidence="6">UDP-N-acetylmuramyl-tripeptide synthetase</fullName>
    </submittedName>
</protein>
<sequence>MLDEALASIKKIIPRSVFNFFQPYYHWCLAYLAAAVYGFPARRLKIVGVTGTNGKSTVVHLITSILEEAGEKVASVSSLRFRINKKEETNILKMTMPGRFKLQKFLREAIGAGCKYGIIEITSEGIKQHRHIGIDFYMAVLTNVTPEHIESHGTFEKYRAAKALLFKKAKIHVLNGEDPSIDYFLKIPAQNRIIYSKKDFPPNIHFKLLGDFNLENAVAAYHAAKLLGIEFDAIKRALEEVKSIPGRLEFVQKMPFSIVVDYAHTPDALEKVYQTLRDPRFTLHASRLLCVLGSAGGGRDKWKRPEMGKIAAKFCDEIILTNEDPYDEDPQKIIDEVAGGRNFKKIINRREAIREAIKSAQSGDTVIITGKGAEPWLMGPNGTKIPWDDREVTIEELAKLKI</sequence>
<name>A0A0G1LTD5_9BACT</name>
<dbReference type="InterPro" id="IPR004101">
    <property type="entry name" value="Mur_ligase_C"/>
</dbReference>
<dbReference type="Pfam" id="PF02875">
    <property type="entry name" value="Mur_ligase_C"/>
    <property type="match status" value="1"/>
</dbReference>
<dbReference type="EMBL" id="LCIT01000007">
    <property type="protein sequence ID" value="KKT63004.1"/>
    <property type="molecule type" value="Genomic_DNA"/>
</dbReference>
<organism evidence="6 7">
    <name type="scientific">Candidatus Giovannonibacteria bacterium GW2011_GWA2_44_26</name>
    <dbReference type="NCBI Taxonomy" id="1618648"/>
    <lineage>
        <taxon>Bacteria</taxon>
        <taxon>Candidatus Giovannoniibacteriota</taxon>
    </lineage>
</organism>
<comment type="caution">
    <text evidence="6">The sequence shown here is derived from an EMBL/GenBank/DDBJ whole genome shotgun (WGS) entry which is preliminary data.</text>
</comment>
<keyword evidence="2" id="KW-0547">Nucleotide-binding</keyword>
<evidence type="ECO:0000256" key="1">
    <source>
        <dbReference type="ARBA" id="ARBA00022598"/>
    </source>
</evidence>
<dbReference type="InterPro" id="IPR013221">
    <property type="entry name" value="Mur_ligase_cen"/>
</dbReference>
<dbReference type="PATRIC" id="fig|1618648.3.peg.559"/>
<proteinExistence type="predicted"/>
<dbReference type="Proteomes" id="UP000033945">
    <property type="component" value="Unassembled WGS sequence"/>
</dbReference>
<accession>A0A0G1LTD5</accession>